<dbReference type="InterPro" id="IPR052022">
    <property type="entry name" value="26kDa_periplasmic_antigen"/>
</dbReference>
<evidence type="ECO:0008006" key="4">
    <source>
        <dbReference type="Google" id="ProtNLM"/>
    </source>
</evidence>
<feature type="compositionally biased region" description="Low complexity" evidence="1">
    <location>
        <begin position="346"/>
        <end position="365"/>
    </location>
</feature>
<evidence type="ECO:0000256" key="1">
    <source>
        <dbReference type="SAM" id="MobiDB-lite"/>
    </source>
</evidence>
<dbReference type="RefSeq" id="WP_234951940.1">
    <property type="nucleotide sequence ID" value="NZ_FRCK01000001.1"/>
</dbReference>
<evidence type="ECO:0000313" key="2">
    <source>
        <dbReference type="EMBL" id="SHL73697.1"/>
    </source>
</evidence>
<dbReference type="InterPro" id="IPR007497">
    <property type="entry name" value="SIMPL/DUF541"/>
</dbReference>
<dbReference type="GO" id="GO:0006974">
    <property type="term" value="P:DNA damage response"/>
    <property type="evidence" value="ECO:0007669"/>
    <property type="project" value="TreeGrafter"/>
</dbReference>
<feature type="compositionally biased region" description="Pro residues" evidence="1">
    <location>
        <begin position="334"/>
        <end position="345"/>
    </location>
</feature>
<feature type="compositionally biased region" description="Gly residues" evidence="1">
    <location>
        <begin position="299"/>
        <end position="308"/>
    </location>
</feature>
<dbReference type="Pfam" id="PF04402">
    <property type="entry name" value="SIMPL"/>
    <property type="match status" value="1"/>
</dbReference>
<accession>A0A1M7D2S7</accession>
<name>A0A1M7D2S7_9RHOB</name>
<organism evidence="2 3">
    <name type="scientific">Paracoccus solventivorans</name>
    <dbReference type="NCBI Taxonomy" id="53463"/>
    <lineage>
        <taxon>Bacteria</taxon>
        <taxon>Pseudomonadati</taxon>
        <taxon>Pseudomonadota</taxon>
        <taxon>Alphaproteobacteria</taxon>
        <taxon>Rhodobacterales</taxon>
        <taxon>Paracoccaceae</taxon>
        <taxon>Paracoccus</taxon>
    </lineage>
</organism>
<proteinExistence type="predicted"/>
<dbReference type="EMBL" id="FRCK01000001">
    <property type="protein sequence ID" value="SHL73697.1"/>
    <property type="molecule type" value="Genomic_DNA"/>
</dbReference>
<dbReference type="Gene3D" id="3.30.110.170">
    <property type="entry name" value="Protein of unknown function (DUF541), domain 1"/>
    <property type="match status" value="1"/>
</dbReference>
<evidence type="ECO:0000313" key="3">
    <source>
        <dbReference type="Proteomes" id="UP000184444"/>
    </source>
</evidence>
<protein>
    <recommendedName>
        <fullName evidence="4">SIMPL domain-containing protein</fullName>
    </recommendedName>
</protein>
<dbReference type="Gene3D" id="3.30.70.2970">
    <property type="entry name" value="Protein of unknown function (DUF541), domain 2"/>
    <property type="match status" value="1"/>
</dbReference>
<reference evidence="3" key="1">
    <citation type="submission" date="2016-11" db="EMBL/GenBank/DDBJ databases">
        <authorList>
            <person name="Varghese N."/>
            <person name="Submissions S."/>
        </authorList>
    </citation>
    <scope>NUCLEOTIDE SEQUENCE [LARGE SCALE GENOMIC DNA]</scope>
    <source>
        <strain evidence="3">DSM 6637</strain>
    </source>
</reference>
<dbReference type="PANTHER" id="PTHR34387">
    <property type="entry name" value="SLR1258 PROTEIN"/>
    <property type="match status" value="1"/>
</dbReference>
<feature type="region of interest" description="Disordered" evidence="1">
    <location>
        <begin position="299"/>
        <end position="383"/>
    </location>
</feature>
<dbReference type="AlphaFoldDB" id="A0A1M7D2S7"/>
<keyword evidence="3" id="KW-1185">Reference proteome</keyword>
<dbReference type="STRING" id="53463.SAMN05444389_101102"/>
<dbReference type="PANTHER" id="PTHR34387:SF1">
    <property type="entry name" value="PERIPLASMIC IMMUNOGENIC PROTEIN"/>
    <property type="match status" value="1"/>
</dbReference>
<sequence>MALVSRKFSLSRGAPARLAGGAPAGLIGASAGLLAGAAALAMLAATPAAAHPMGHCGPGHAGPGHAAGAPMRPATIDVQGEGRTNVAPDLATVSIGVTTQAETAAQAMADNATRQSAIIEVLRAQGIAPEDLQTQGLNLSPMQDYSREGQPPRITGYQAQNIVTARVRDIPQLGALLDAMVEAGATDVRGISFTREDAAAAEDEARAAAVVEARRRAEVIAQAAGMVLGPLQSLTDATRSGGPRPMEMMMARAADAQSTPIEAGQLTITAAVTGVWTMLPAGAQPACGAPGMPGGPMGMPGGMHGGMHGMPPQAPGGPGMGQPGPVPGTGAGTPPQPPAAAPAPVAPALAAPSAPAAAPQAEQPAPAAPQPQPAAPDAGTPAN</sequence>
<dbReference type="Proteomes" id="UP000184444">
    <property type="component" value="Unassembled WGS sequence"/>
</dbReference>
<feature type="compositionally biased region" description="Gly residues" evidence="1">
    <location>
        <begin position="316"/>
        <end position="331"/>
    </location>
</feature>
<gene>
    <name evidence="2" type="ORF">SAMN05444389_101102</name>
</gene>